<name>A0A3B0WRX1_9ZZZZ</name>
<sequence>MKTNYHITSSGAKYVIASVNKTPAAIDSNQSLLLYFLKQKINGAIAFSDILNHFNNDKPLAFKKITQLISLQLIDINEPETENLEPINTSNEYFLDSIKTDDNYLFVDLNGFPISYCGFNQQQAISISSVAYDYIKASSRSRNETENNSLQTPRSIKTSWSDFDIIICLLYLENFSCLLITKNTHFMDSNEFINLASYLCNRYNYE</sequence>
<reference evidence="1" key="1">
    <citation type="submission" date="2018-06" db="EMBL/GenBank/DDBJ databases">
        <authorList>
            <person name="Zhirakovskaya E."/>
        </authorList>
    </citation>
    <scope>NUCLEOTIDE SEQUENCE</scope>
</reference>
<gene>
    <name evidence="1" type="ORF">MNBD_GAMMA08-1505</name>
</gene>
<proteinExistence type="predicted"/>
<organism evidence="1">
    <name type="scientific">hydrothermal vent metagenome</name>
    <dbReference type="NCBI Taxonomy" id="652676"/>
    <lineage>
        <taxon>unclassified sequences</taxon>
        <taxon>metagenomes</taxon>
        <taxon>ecological metagenomes</taxon>
    </lineage>
</organism>
<accession>A0A3B0WRX1</accession>
<evidence type="ECO:0000313" key="1">
    <source>
        <dbReference type="EMBL" id="VAW58788.1"/>
    </source>
</evidence>
<protein>
    <submittedName>
        <fullName evidence="1">Uncharacterized protein</fullName>
    </submittedName>
</protein>
<dbReference type="AlphaFoldDB" id="A0A3B0WRX1"/>
<dbReference type="EMBL" id="UOFH01000036">
    <property type="protein sequence ID" value="VAW58788.1"/>
    <property type="molecule type" value="Genomic_DNA"/>
</dbReference>